<evidence type="ECO:0000256" key="1">
    <source>
        <dbReference type="SAM" id="MobiDB-lite"/>
    </source>
</evidence>
<dbReference type="AlphaFoldDB" id="A0A7J6C0P1"/>
<feature type="compositionally biased region" description="Low complexity" evidence="1">
    <location>
        <begin position="46"/>
        <end position="62"/>
    </location>
</feature>
<reference evidence="2 3" key="1">
    <citation type="submission" date="2020-04" db="EMBL/GenBank/DDBJ databases">
        <title>Chromosome-level genome assembly of a cyprinid fish Onychostoma macrolepis by integration of Nanopore Sequencing, Bionano and Hi-C technology.</title>
        <authorList>
            <person name="Wang D."/>
        </authorList>
    </citation>
    <scope>NUCLEOTIDE SEQUENCE [LARGE SCALE GENOMIC DNA]</scope>
    <source>
        <strain evidence="2">SWU-2019</strain>
        <tissue evidence="2">Muscle</tissue>
    </source>
</reference>
<evidence type="ECO:0000313" key="3">
    <source>
        <dbReference type="Proteomes" id="UP000579812"/>
    </source>
</evidence>
<organism evidence="2 3">
    <name type="scientific">Onychostoma macrolepis</name>
    <dbReference type="NCBI Taxonomy" id="369639"/>
    <lineage>
        <taxon>Eukaryota</taxon>
        <taxon>Metazoa</taxon>
        <taxon>Chordata</taxon>
        <taxon>Craniata</taxon>
        <taxon>Vertebrata</taxon>
        <taxon>Euteleostomi</taxon>
        <taxon>Actinopterygii</taxon>
        <taxon>Neopterygii</taxon>
        <taxon>Teleostei</taxon>
        <taxon>Ostariophysi</taxon>
        <taxon>Cypriniformes</taxon>
        <taxon>Cyprinidae</taxon>
        <taxon>Acrossocheilinae</taxon>
        <taxon>Onychostoma</taxon>
    </lineage>
</organism>
<comment type="caution">
    <text evidence="2">The sequence shown here is derived from an EMBL/GenBank/DDBJ whole genome shotgun (WGS) entry which is preliminary data.</text>
</comment>
<keyword evidence="3" id="KW-1185">Reference proteome</keyword>
<name>A0A7J6C0P1_9TELE</name>
<dbReference type="Proteomes" id="UP000579812">
    <property type="component" value="Unassembled WGS sequence"/>
</dbReference>
<proteinExistence type="predicted"/>
<gene>
    <name evidence="2" type="ORF">G5714_018827</name>
</gene>
<sequence length="276" mass="31032">MGFLNPFMEYKSMSGNMSQGVGEPTVVTELQSQVVPVRQPADQEEPASQPQSPVSQIPQAASRMQPAASREHFYDPVSHSGFIEMRLRNLRRKLHDDQRCYQRKHSRISDNSGVSITLEMTAEGRMKPSPENRNTIRLGMEKTYNNRRLWIANKSPTVKEIYEQYPQFVDMPYLADLFLRKWEGNIVSKLQKMSTGKDPLVMPTDNESEDSCHRALQILTTLLPPTASGRSKGWAKCSTKPALAHLLDIKPAGTSISSLLDNSLTMVETINPTLSV</sequence>
<evidence type="ECO:0000313" key="2">
    <source>
        <dbReference type="EMBL" id="KAF4100631.1"/>
    </source>
</evidence>
<accession>A0A7J6C0P1</accession>
<protein>
    <submittedName>
        <fullName evidence="2">Uncharacterized protein</fullName>
    </submittedName>
</protein>
<dbReference type="EMBL" id="JAAMOB010000019">
    <property type="protein sequence ID" value="KAF4100631.1"/>
    <property type="molecule type" value="Genomic_DNA"/>
</dbReference>
<feature type="region of interest" description="Disordered" evidence="1">
    <location>
        <begin position="31"/>
        <end position="69"/>
    </location>
</feature>